<gene>
    <name evidence="2" type="ORF">SAMN05421545_3868</name>
</gene>
<evidence type="ECO:0000256" key="1">
    <source>
        <dbReference type="SAM" id="SignalP"/>
    </source>
</evidence>
<proteinExistence type="predicted"/>
<keyword evidence="1" id="KW-0732">Signal</keyword>
<keyword evidence="3" id="KW-1185">Reference proteome</keyword>
<evidence type="ECO:0000313" key="2">
    <source>
        <dbReference type="EMBL" id="SIR48594.1"/>
    </source>
</evidence>
<dbReference type="OrthoDB" id="648472at2"/>
<dbReference type="SUPFAM" id="SSF48452">
    <property type="entry name" value="TPR-like"/>
    <property type="match status" value="1"/>
</dbReference>
<dbReference type="STRING" id="1077936.SAMN05421545_3868"/>
<dbReference type="AlphaFoldDB" id="A0A1N7BBI2"/>
<evidence type="ECO:0008006" key="4">
    <source>
        <dbReference type="Google" id="ProtNLM"/>
    </source>
</evidence>
<feature type="signal peptide" evidence="1">
    <location>
        <begin position="1"/>
        <end position="31"/>
    </location>
</feature>
<sequence>MQFTFSFNFLRQTISLLLLLVMLSYSNKAFAKADYIKEYHPRINKAERLVMAKDYEGALETYQQAFSAVPKGFARDYYNAAVCATLTGNEKQGIDYLEKLVEKGVTLEYLEQQEVFEPLRAHKGWKKFAKKYPKRRKAFRENMNIDLRADLDELWARDQFFRQAKGGLRVHADTIRKIEADNVKKLLAWISKHGYPGEELIGVPDTLETLPRFSIVIQRQTSARNGFDFTPVLTQAVQEGKLDPHAAAYLMDQQQGKNLYRSKVLARVICNKPEDCQDDDEFGDLSSRYLIQRMSEEEEARANELRQALGLEPVADYREKMRYAMKDDRFKLGYDWAVTSYKVPSKEAAKVLVESMAILD</sequence>
<feature type="chain" id="PRO_5013383299" description="Tetratricopeptide repeat-containing protein" evidence="1">
    <location>
        <begin position="32"/>
        <end position="360"/>
    </location>
</feature>
<dbReference type="Proteomes" id="UP000185924">
    <property type="component" value="Unassembled WGS sequence"/>
</dbReference>
<evidence type="ECO:0000313" key="3">
    <source>
        <dbReference type="Proteomes" id="UP000185924"/>
    </source>
</evidence>
<dbReference type="Gene3D" id="1.25.40.10">
    <property type="entry name" value="Tetratricopeptide repeat domain"/>
    <property type="match status" value="1"/>
</dbReference>
<dbReference type="EMBL" id="FTNM01000007">
    <property type="protein sequence ID" value="SIR48594.1"/>
    <property type="molecule type" value="Genomic_DNA"/>
</dbReference>
<accession>A0A1N7BBI2</accession>
<dbReference type="InterPro" id="IPR011990">
    <property type="entry name" value="TPR-like_helical_dom_sf"/>
</dbReference>
<organism evidence="2 3">
    <name type="scientific">Pontibacter lucknowensis</name>
    <dbReference type="NCBI Taxonomy" id="1077936"/>
    <lineage>
        <taxon>Bacteria</taxon>
        <taxon>Pseudomonadati</taxon>
        <taxon>Bacteroidota</taxon>
        <taxon>Cytophagia</taxon>
        <taxon>Cytophagales</taxon>
        <taxon>Hymenobacteraceae</taxon>
        <taxon>Pontibacter</taxon>
    </lineage>
</organism>
<name>A0A1N7BBI2_9BACT</name>
<reference evidence="3" key="1">
    <citation type="submission" date="2017-01" db="EMBL/GenBank/DDBJ databases">
        <authorList>
            <person name="Varghese N."/>
            <person name="Submissions S."/>
        </authorList>
    </citation>
    <scope>NUCLEOTIDE SEQUENCE [LARGE SCALE GENOMIC DNA]</scope>
    <source>
        <strain evidence="3">DM9</strain>
    </source>
</reference>
<protein>
    <recommendedName>
        <fullName evidence="4">Tetratricopeptide repeat-containing protein</fullName>
    </recommendedName>
</protein>
<dbReference type="RefSeq" id="WP_076423281.1">
    <property type="nucleotide sequence ID" value="NZ_FTNM01000007.1"/>
</dbReference>